<gene>
    <name evidence="2" type="ORF">UFOPK2242_00945</name>
</gene>
<dbReference type="AlphaFoldDB" id="A0A6J6LJX3"/>
<accession>A0A6J6LJX3</accession>
<name>A0A6J6LJX3_9ZZZZ</name>
<proteinExistence type="predicted"/>
<dbReference type="EMBL" id="CAEZWM010000113">
    <property type="protein sequence ID" value="CAB4660665.1"/>
    <property type="molecule type" value="Genomic_DNA"/>
</dbReference>
<sequence length="84" mass="9381">MGFIGLVFIGLVFMRVVFLRFVFMRVVLLGVRFARARTADQREGKTALTIGAAAGVFPGMVVAVLLLRGVEAIRIRREVIFLER</sequence>
<protein>
    <submittedName>
        <fullName evidence="2">Unannotated protein</fullName>
    </submittedName>
</protein>
<organism evidence="2">
    <name type="scientific">freshwater metagenome</name>
    <dbReference type="NCBI Taxonomy" id="449393"/>
    <lineage>
        <taxon>unclassified sequences</taxon>
        <taxon>metagenomes</taxon>
        <taxon>ecological metagenomes</taxon>
    </lineage>
</organism>
<evidence type="ECO:0000256" key="1">
    <source>
        <dbReference type="SAM" id="Phobius"/>
    </source>
</evidence>
<keyword evidence="1" id="KW-0472">Membrane</keyword>
<feature type="transmembrane region" description="Helical" evidence="1">
    <location>
        <begin position="6"/>
        <end position="34"/>
    </location>
</feature>
<keyword evidence="1" id="KW-1133">Transmembrane helix</keyword>
<evidence type="ECO:0000313" key="2">
    <source>
        <dbReference type="EMBL" id="CAB4660665.1"/>
    </source>
</evidence>
<keyword evidence="1" id="KW-0812">Transmembrane</keyword>
<reference evidence="2" key="1">
    <citation type="submission" date="2020-05" db="EMBL/GenBank/DDBJ databases">
        <authorList>
            <person name="Chiriac C."/>
            <person name="Salcher M."/>
            <person name="Ghai R."/>
            <person name="Kavagutti S V."/>
        </authorList>
    </citation>
    <scope>NUCLEOTIDE SEQUENCE</scope>
</reference>
<feature type="transmembrane region" description="Helical" evidence="1">
    <location>
        <begin position="46"/>
        <end position="67"/>
    </location>
</feature>